<feature type="transmembrane region" description="Helical" evidence="7">
    <location>
        <begin position="733"/>
        <end position="751"/>
    </location>
</feature>
<dbReference type="GeneID" id="28768132"/>
<evidence type="ECO:0000313" key="10">
    <source>
        <dbReference type="Proteomes" id="UP000077069"/>
    </source>
</evidence>
<evidence type="ECO:0000256" key="6">
    <source>
        <dbReference type="SAM" id="MobiDB-lite"/>
    </source>
</evidence>
<dbReference type="RefSeq" id="XP_018041342.1">
    <property type="nucleotide sequence ID" value="XM_018184646.1"/>
</dbReference>
<dbReference type="PANTHER" id="PTHR46140:SF2">
    <property type="entry name" value="VACUOLAR TRANSPORTER CHAPERONE 3 COMPLEX SUBUNIT 3-RELATED"/>
    <property type="match status" value="1"/>
</dbReference>
<dbReference type="Proteomes" id="UP000077069">
    <property type="component" value="Unassembled WGS sequence"/>
</dbReference>
<dbReference type="GO" id="GO:0033254">
    <property type="term" value="C:vacuolar transporter chaperone complex"/>
    <property type="evidence" value="ECO:0007669"/>
    <property type="project" value="TreeGrafter"/>
</dbReference>
<keyword evidence="2" id="KW-0926">Vacuole</keyword>
<dbReference type="InterPro" id="IPR051572">
    <property type="entry name" value="VTC_Complex_Subunit"/>
</dbReference>
<feature type="domain" description="SPX" evidence="8">
    <location>
        <begin position="1"/>
        <end position="167"/>
    </location>
</feature>
<keyword evidence="4 7" id="KW-1133">Transmembrane helix</keyword>
<dbReference type="InterPro" id="IPR042267">
    <property type="entry name" value="VTC_sf"/>
</dbReference>
<dbReference type="Gene3D" id="3.20.100.30">
    <property type="entry name" value="VTC, catalytic tunnel domain"/>
    <property type="match status" value="1"/>
</dbReference>
<dbReference type="FunCoup" id="A0A177CW01">
    <property type="interactions" value="65"/>
</dbReference>
<evidence type="ECO:0000256" key="7">
    <source>
        <dbReference type="SAM" id="Phobius"/>
    </source>
</evidence>
<name>A0A177CW01_9PLEO</name>
<organism evidence="9 10">
    <name type="scientific">Paraphaeosphaeria sporulosa</name>
    <dbReference type="NCBI Taxonomy" id="1460663"/>
    <lineage>
        <taxon>Eukaryota</taxon>
        <taxon>Fungi</taxon>
        <taxon>Dikarya</taxon>
        <taxon>Ascomycota</taxon>
        <taxon>Pezizomycotina</taxon>
        <taxon>Dothideomycetes</taxon>
        <taxon>Pleosporomycetidae</taxon>
        <taxon>Pleosporales</taxon>
        <taxon>Massarineae</taxon>
        <taxon>Didymosphaeriaceae</taxon>
        <taxon>Paraphaeosphaeria</taxon>
    </lineage>
</organism>
<dbReference type="GO" id="GO:0000329">
    <property type="term" value="C:fungal-type vacuole membrane"/>
    <property type="evidence" value="ECO:0007669"/>
    <property type="project" value="TreeGrafter"/>
</dbReference>
<evidence type="ECO:0000256" key="2">
    <source>
        <dbReference type="ARBA" id="ARBA00022554"/>
    </source>
</evidence>
<keyword evidence="3 7" id="KW-0812">Transmembrane</keyword>
<dbReference type="STRING" id="1460663.A0A177CW01"/>
<dbReference type="FunFam" id="3.20.100.30:FF:000002">
    <property type="entry name" value="Vacuolar transporter chaperone"/>
    <property type="match status" value="1"/>
</dbReference>
<feature type="compositionally biased region" description="Basic and acidic residues" evidence="6">
    <location>
        <begin position="103"/>
        <end position="112"/>
    </location>
</feature>
<feature type="region of interest" description="Disordered" evidence="6">
    <location>
        <begin position="91"/>
        <end position="112"/>
    </location>
</feature>
<feature type="region of interest" description="Disordered" evidence="6">
    <location>
        <begin position="552"/>
        <end position="604"/>
    </location>
</feature>
<dbReference type="InParanoid" id="A0A177CW01"/>
<keyword evidence="10" id="KW-1185">Reference proteome</keyword>
<accession>A0A177CW01</accession>
<feature type="transmembrane region" description="Helical" evidence="7">
    <location>
        <begin position="663"/>
        <end position="681"/>
    </location>
</feature>
<evidence type="ECO:0000256" key="4">
    <source>
        <dbReference type="ARBA" id="ARBA00022989"/>
    </source>
</evidence>
<feature type="compositionally biased region" description="Acidic residues" evidence="6">
    <location>
        <begin position="588"/>
        <end position="597"/>
    </location>
</feature>
<dbReference type="Pfam" id="PF09359">
    <property type="entry name" value="VTC"/>
    <property type="match status" value="1"/>
</dbReference>
<keyword evidence="5 7" id="KW-0472">Membrane</keyword>
<evidence type="ECO:0000313" key="9">
    <source>
        <dbReference type="EMBL" id="OAG10977.1"/>
    </source>
</evidence>
<evidence type="ECO:0000256" key="1">
    <source>
        <dbReference type="ARBA" id="ARBA00004128"/>
    </source>
</evidence>
<comment type="subcellular location">
    <subcellularLocation>
        <location evidence="1">Vacuole membrane</location>
        <topology evidence="1">Multi-pass membrane protein</topology>
    </subcellularLocation>
</comment>
<proteinExistence type="predicted"/>
<dbReference type="CDD" id="cd14480">
    <property type="entry name" value="SPX_VTC2_like"/>
    <property type="match status" value="1"/>
</dbReference>
<dbReference type="Pfam" id="PF02656">
    <property type="entry name" value="DUF202"/>
    <property type="match status" value="1"/>
</dbReference>
<dbReference type="PANTHER" id="PTHR46140">
    <property type="entry name" value="VACUOLAR TRANSPORTER CHAPERONE 1-RELATED"/>
    <property type="match status" value="1"/>
</dbReference>
<sequence length="788" mass="89817">MKFGSTLRKSVYAPWKDQYIDYDKLKNLLREHDDDKPWTSDDVTQFTEELANVQLEKVYNFKRDIQEKLKERTTACEKKLEPLALGIKAEDGEDGAEAASSSKDTKSDVPPAEKKKLLQEVLKELDGITKEVKELEKYGRINYTAVIKATKKHDKLRGRSYRLRPFINARLTEKPIYTEDQSPLLYRLSAMYSFVRQSLDGKPQEALSFAENASGKDEFTSYKFWVHKDNLLEVKTVILRRLPVLVYNPQTSKVAEGSQRDPTITSIYFDNQDFPLYTDKVNHVPNAASLRLRWYGQLAEKPTIHLEKKEMKDGDVAEEQRFPIKEKYVQPFIAGKYHMEKQIQKMEARGAQDPQDVNEFKKSVNDISHFIKEKDLQPVLRANYTRTAFQIPGDNRVRVSLDTNLALIREDSLDLDRPCRDPDDWHRRDIDDRQMEYPFKEIRKGERYDFPHAILEIKVRGLKKYEWIEDLINSHLVKEAPRFSKFVQGVAKLFEDQVNTFPFWLSEVEMDIKREPEAAFEEEQKKKQKAAEDDFAVGSLFGARASPSYRPSVISPVGSPAAGTSARKASAPKPSPLVVEQTTKPSAEEIDSDDDGDATIPGRTTGLSSLFPSFSTSKYARSKESAAKAIALPPGVRHPGVWIKDQGPVRVEAKVWLANQRTFIKWQHVSVLLASLSLGLYNAAGESNNIARILAVVYTCVALFTLLWGYGIYMWRRRLIMQRSGTDFDSVTGPLVVAVGLAIALCLNFGFKYRAILTEREHNHARHNGTAAAAALVEMVAERIELVR</sequence>
<dbReference type="EMBL" id="KV441549">
    <property type="protein sequence ID" value="OAG10977.1"/>
    <property type="molecule type" value="Genomic_DNA"/>
</dbReference>
<dbReference type="PROSITE" id="PS51382">
    <property type="entry name" value="SPX"/>
    <property type="match status" value="1"/>
</dbReference>
<evidence type="ECO:0000256" key="3">
    <source>
        <dbReference type="ARBA" id="ARBA00022692"/>
    </source>
</evidence>
<evidence type="ECO:0000259" key="8">
    <source>
        <dbReference type="PROSITE" id="PS51382"/>
    </source>
</evidence>
<dbReference type="InterPro" id="IPR018966">
    <property type="entry name" value="VTC_domain"/>
</dbReference>
<dbReference type="GO" id="GO:0006799">
    <property type="term" value="P:polyphosphate biosynthetic process"/>
    <property type="evidence" value="ECO:0007669"/>
    <property type="project" value="EnsemblFungi"/>
</dbReference>
<protein>
    <submittedName>
        <fullName evidence="9">SPX-domain-containing protein</fullName>
    </submittedName>
</protein>
<dbReference type="InterPro" id="IPR003807">
    <property type="entry name" value="DUF202"/>
</dbReference>
<dbReference type="AlphaFoldDB" id="A0A177CW01"/>
<gene>
    <name evidence="9" type="ORF">CC84DRAFT_1256690</name>
</gene>
<dbReference type="OrthoDB" id="6493944at2759"/>
<reference evidence="9 10" key="1">
    <citation type="submission" date="2016-05" db="EMBL/GenBank/DDBJ databases">
        <title>Comparative analysis of secretome profiles of manganese(II)-oxidizing ascomycete fungi.</title>
        <authorList>
            <consortium name="DOE Joint Genome Institute"/>
            <person name="Zeiner C.A."/>
            <person name="Purvine S.O."/>
            <person name="Zink E.M."/>
            <person name="Wu S."/>
            <person name="Pasa-Tolic L."/>
            <person name="Chaput D.L."/>
            <person name="Haridas S."/>
            <person name="Grigoriev I.V."/>
            <person name="Santelli C.M."/>
            <person name="Hansel C.M."/>
        </authorList>
    </citation>
    <scope>NUCLEOTIDE SEQUENCE [LARGE SCALE GENOMIC DNA]</scope>
    <source>
        <strain evidence="9 10">AP3s5-JAC2a</strain>
    </source>
</reference>
<dbReference type="InterPro" id="IPR004331">
    <property type="entry name" value="SPX_dom"/>
</dbReference>
<feature type="transmembrane region" description="Helical" evidence="7">
    <location>
        <begin position="693"/>
        <end position="713"/>
    </location>
</feature>
<evidence type="ECO:0000256" key="5">
    <source>
        <dbReference type="ARBA" id="ARBA00023136"/>
    </source>
</evidence>